<evidence type="ECO:0000259" key="5">
    <source>
        <dbReference type="Pfam" id="PF25975"/>
    </source>
</evidence>
<dbReference type="Gene3D" id="2.40.420.20">
    <property type="match status" value="1"/>
</dbReference>
<proteinExistence type="predicted"/>
<evidence type="ECO:0000256" key="1">
    <source>
        <dbReference type="ARBA" id="ARBA00004196"/>
    </source>
</evidence>
<dbReference type="GO" id="GO:0030313">
    <property type="term" value="C:cell envelope"/>
    <property type="evidence" value="ECO:0007669"/>
    <property type="project" value="UniProtKB-SubCell"/>
</dbReference>
<dbReference type="PANTHER" id="PTHR32347">
    <property type="entry name" value="EFFLUX SYSTEM COMPONENT YKNX-RELATED"/>
    <property type="match status" value="1"/>
</dbReference>
<evidence type="ECO:0000313" key="6">
    <source>
        <dbReference type="EMBL" id="MBD3869267.1"/>
    </source>
</evidence>
<feature type="coiled-coil region" evidence="3">
    <location>
        <begin position="150"/>
        <end position="202"/>
    </location>
</feature>
<evidence type="ECO:0000313" key="7">
    <source>
        <dbReference type="Proteomes" id="UP000648239"/>
    </source>
</evidence>
<comment type="subcellular location">
    <subcellularLocation>
        <location evidence="1">Cell envelope</location>
    </subcellularLocation>
</comment>
<reference evidence="6 7" key="1">
    <citation type="submission" date="2020-08" db="EMBL/GenBank/DDBJ databases">
        <title>Acidobacteriota in marine sediments use diverse sulfur dissimilation pathways.</title>
        <authorList>
            <person name="Wasmund K."/>
        </authorList>
    </citation>
    <scope>NUCLEOTIDE SEQUENCE [LARGE SCALE GENOMIC DNA]</scope>
    <source>
        <strain evidence="6">MAG AM4</strain>
    </source>
</reference>
<feature type="domain" description="CusB-like beta-barrel" evidence="4">
    <location>
        <begin position="252"/>
        <end position="295"/>
    </location>
</feature>
<evidence type="ECO:0000256" key="3">
    <source>
        <dbReference type="SAM" id="Coils"/>
    </source>
</evidence>
<dbReference type="AlphaFoldDB" id="A0A8J7CDU8"/>
<sequence length="400" mass="44789">MRNVILILLALLCASCDFKGSETVPTVIVEAGTFEARIPGFGELRAAKSTKIEVPATLRSRQRLAWLVDEGTPVAENDVIARLDSDQLVRRKRSAEDAVKRLEFQLNERTRTLEKESRAVQSQLDLLAREKKDSERFAPQDEALFSRHEILDAQVDLELLETKIEHAQGQLARYSQRAETEIEILRLERQTEELKLSQVRQALGSLDIRAPHAGVFFPDKNWRGEKTTVGTTLWPGSLLGELPELSQMEAKIQILESEAAGLEEGLEVTISLDAHPGRKFAGTVTTVQPVARTLTWRNPVKYFEIKVELEETDQDVMKQASQVQAAIFVMREESVFSLPNQAIFNDSEGAWVYVQEGGEFVKRVVTLGQHNLARTVIIEGLKGGERVALVPPDETDEEPG</sequence>
<organism evidence="6 7">
    <name type="scientific">Candidatus Polarisedimenticola svalbardensis</name>
    <dbReference type="NCBI Taxonomy" id="2886004"/>
    <lineage>
        <taxon>Bacteria</taxon>
        <taxon>Pseudomonadati</taxon>
        <taxon>Acidobacteriota</taxon>
        <taxon>Candidatus Polarisedimenticolia</taxon>
        <taxon>Candidatus Polarisedimenticolales</taxon>
        <taxon>Candidatus Polarisedimenticolaceae</taxon>
        <taxon>Candidatus Polarisedimenticola</taxon>
    </lineage>
</organism>
<dbReference type="InterPro" id="IPR058649">
    <property type="entry name" value="CzcB_C"/>
</dbReference>
<dbReference type="InterPro" id="IPR050465">
    <property type="entry name" value="UPF0194_transport"/>
</dbReference>
<dbReference type="EMBL" id="JACXWD010000071">
    <property type="protein sequence ID" value="MBD3869267.1"/>
    <property type="molecule type" value="Genomic_DNA"/>
</dbReference>
<keyword evidence="2 3" id="KW-0175">Coiled coil</keyword>
<evidence type="ECO:0000256" key="2">
    <source>
        <dbReference type="ARBA" id="ARBA00023054"/>
    </source>
</evidence>
<comment type="caution">
    <text evidence="6">The sequence shown here is derived from an EMBL/GenBank/DDBJ whole genome shotgun (WGS) entry which is preliminary data.</text>
</comment>
<dbReference type="Pfam" id="PF25975">
    <property type="entry name" value="CzcB_C"/>
    <property type="match status" value="1"/>
</dbReference>
<dbReference type="PANTHER" id="PTHR32347:SF23">
    <property type="entry name" value="BLL5650 PROTEIN"/>
    <property type="match status" value="1"/>
</dbReference>
<name>A0A8J7CDU8_9BACT</name>
<dbReference type="Gene3D" id="2.40.30.170">
    <property type="match status" value="1"/>
</dbReference>
<feature type="domain" description="CzcB-like C-terminal circularly permuted SH3-like" evidence="5">
    <location>
        <begin position="338"/>
        <end position="388"/>
    </location>
</feature>
<dbReference type="Proteomes" id="UP000648239">
    <property type="component" value="Unassembled WGS sequence"/>
</dbReference>
<dbReference type="InterPro" id="IPR058792">
    <property type="entry name" value="Beta-barrel_RND_2"/>
</dbReference>
<protein>
    <submittedName>
        <fullName evidence="6">Efflux RND transporter periplasmic adaptor subunit</fullName>
    </submittedName>
</protein>
<evidence type="ECO:0000259" key="4">
    <source>
        <dbReference type="Pfam" id="PF25954"/>
    </source>
</evidence>
<dbReference type="Pfam" id="PF25954">
    <property type="entry name" value="Beta-barrel_RND_2"/>
    <property type="match status" value="1"/>
</dbReference>
<accession>A0A8J7CDU8</accession>
<gene>
    <name evidence="6" type="ORF">IFK94_14195</name>
</gene>